<accession>A0AAW1HTI9</accession>
<evidence type="ECO:0000313" key="2">
    <source>
        <dbReference type="EMBL" id="KAK9679767.1"/>
    </source>
</evidence>
<name>A0AAW1HTI9_POPJA</name>
<dbReference type="EMBL" id="JASPKY010000979">
    <property type="protein sequence ID" value="KAK9679767.1"/>
    <property type="molecule type" value="Genomic_DNA"/>
</dbReference>
<proteinExistence type="predicted"/>
<gene>
    <name evidence="2" type="ORF">QE152_g39742</name>
</gene>
<keyword evidence="3" id="KW-1185">Reference proteome</keyword>
<evidence type="ECO:0000313" key="3">
    <source>
        <dbReference type="Proteomes" id="UP001458880"/>
    </source>
</evidence>
<dbReference type="Proteomes" id="UP001458880">
    <property type="component" value="Unassembled WGS sequence"/>
</dbReference>
<feature type="region of interest" description="Disordered" evidence="1">
    <location>
        <begin position="134"/>
        <end position="164"/>
    </location>
</feature>
<dbReference type="AlphaFoldDB" id="A0AAW1HTI9"/>
<evidence type="ECO:0008006" key="4">
    <source>
        <dbReference type="Google" id="ProtNLM"/>
    </source>
</evidence>
<comment type="caution">
    <text evidence="2">The sequence shown here is derived from an EMBL/GenBank/DDBJ whole genome shotgun (WGS) entry which is preliminary data.</text>
</comment>
<organism evidence="2 3">
    <name type="scientific">Popillia japonica</name>
    <name type="common">Japanese beetle</name>
    <dbReference type="NCBI Taxonomy" id="7064"/>
    <lineage>
        <taxon>Eukaryota</taxon>
        <taxon>Metazoa</taxon>
        <taxon>Ecdysozoa</taxon>
        <taxon>Arthropoda</taxon>
        <taxon>Hexapoda</taxon>
        <taxon>Insecta</taxon>
        <taxon>Pterygota</taxon>
        <taxon>Neoptera</taxon>
        <taxon>Endopterygota</taxon>
        <taxon>Coleoptera</taxon>
        <taxon>Polyphaga</taxon>
        <taxon>Scarabaeiformia</taxon>
        <taxon>Scarabaeidae</taxon>
        <taxon>Rutelinae</taxon>
        <taxon>Popillia</taxon>
    </lineage>
</organism>
<reference evidence="2 3" key="1">
    <citation type="journal article" date="2024" name="BMC Genomics">
        <title>De novo assembly and annotation of Popillia japonica's genome with initial clues to its potential as an invasive pest.</title>
        <authorList>
            <person name="Cucini C."/>
            <person name="Boschi S."/>
            <person name="Funari R."/>
            <person name="Cardaioli E."/>
            <person name="Iannotti N."/>
            <person name="Marturano G."/>
            <person name="Paoli F."/>
            <person name="Bruttini M."/>
            <person name="Carapelli A."/>
            <person name="Frati F."/>
            <person name="Nardi F."/>
        </authorList>
    </citation>
    <scope>NUCLEOTIDE SEQUENCE [LARGE SCALE GENOMIC DNA]</scope>
    <source>
        <strain evidence="2">DMR45628</strain>
    </source>
</reference>
<protein>
    <recommendedName>
        <fullName evidence="4">Reverse transcriptase Ty1/copia-type domain-containing protein</fullName>
    </recommendedName>
</protein>
<evidence type="ECO:0000256" key="1">
    <source>
        <dbReference type="SAM" id="MobiDB-lite"/>
    </source>
</evidence>
<sequence length="164" mass="19143">MMKTQTKLFQMKNQILMKILNRMELMMMPKPKQMNDYILFLAENYLSEPQTVQEALESPDNEKWIRARKAEHDSLLENNTWELVDLPEGVATEILRIRVARDIKKGTLQLDQSLYIEKILNKFHMNGCKLVTTPADPNAKLDGNKQPKEDVETEELPQLIQMQS</sequence>